<keyword evidence="2 8" id="KW-0813">Transport</keyword>
<dbReference type="InterPro" id="IPR039426">
    <property type="entry name" value="TonB-dep_rcpt-like"/>
</dbReference>
<dbReference type="EMBL" id="FWXO01000007">
    <property type="protein sequence ID" value="SMC86203.1"/>
    <property type="molecule type" value="Genomic_DNA"/>
</dbReference>
<organism evidence="13 14">
    <name type="scientific">Cellulophaga tyrosinoxydans</name>
    <dbReference type="NCBI Taxonomy" id="504486"/>
    <lineage>
        <taxon>Bacteria</taxon>
        <taxon>Pseudomonadati</taxon>
        <taxon>Bacteroidota</taxon>
        <taxon>Flavobacteriia</taxon>
        <taxon>Flavobacteriales</taxon>
        <taxon>Flavobacteriaceae</taxon>
        <taxon>Cellulophaga</taxon>
    </lineage>
</organism>
<evidence type="ECO:0000259" key="12">
    <source>
        <dbReference type="Pfam" id="PF07715"/>
    </source>
</evidence>
<evidence type="ECO:0000256" key="5">
    <source>
        <dbReference type="ARBA" id="ARBA00023077"/>
    </source>
</evidence>
<evidence type="ECO:0000256" key="3">
    <source>
        <dbReference type="ARBA" id="ARBA00022452"/>
    </source>
</evidence>
<dbReference type="GO" id="GO:0044718">
    <property type="term" value="P:siderophore transmembrane transport"/>
    <property type="evidence" value="ECO:0007669"/>
    <property type="project" value="TreeGrafter"/>
</dbReference>
<evidence type="ECO:0000256" key="1">
    <source>
        <dbReference type="ARBA" id="ARBA00004571"/>
    </source>
</evidence>
<evidence type="ECO:0000313" key="14">
    <source>
        <dbReference type="Proteomes" id="UP000192360"/>
    </source>
</evidence>
<dbReference type="GO" id="GO:0015344">
    <property type="term" value="F:siderophore uptake transmembrane transporter activity"/>
    <property type="evidence" value="ECO:0007669"/>
    <property type="project" value="TreeGrafter"/>
</dbReference>
<dbReference type="RefSeq" id="WP_084063027.1">
    <property type="nucleotide sequence ID" value="NZ_FWXO01000007.1"/>
</dbReference>
<dbReference type="InterPro" id="IPR000531">
    <property type="entry name" value="Beta-barrel_TonB"/>
</dbReference>
<evidence type="ECO:0000256" key="2">
    <source>
        <dbReference type="ARBA" id="ARBA00022448"/>
    </source>
</evidence>
<feature type="chain" id="PRO_5012145035" evidence="10">
    <location>
        <begin position="20"/>
        <end position="620"/>
    </location>
</feature>
<comment type="subcellular location">
    <subcellularLocation>
        <location evidence="1 8">Cell outer membrane</location>
        <topology evidence="1 8">Multi-pass membrane protein</topology>
    </subcellularLocation>
</comment>
<dbReference type="PROSITE" id="PS52016">
    <property type="entry name" value="TONB_DEPENDENT_REC_3"/>
    <property type="match status" value="1"/>
</dbReference>
<evidence type="ECO:0000256" key="6">
    <source>
        <dbReference type="ARBA" id="ARBA00023136"/>
    </source>
</evidence>
<name>A0A1W2CLV8_9FLAO</name>
<evidence type="ECO:0000313" key="13">
    <source>
        <dbReference type="EMBL" id="SMC86203.1"/>
    </source>
</evidence>
<dbReference type="PANTHER" id="PTHR30069">
    <property type="entry name" value="TONB-DEPENDENT OUTER MEMBRANE RECEPTOR"/>
    <property type="match status" value="1"/>
</dbReference>
<feature type="signal peptide" evidence="10">
    <location>
        <begin position="1"/>
        <end position="19"/>
    </location>
</feature>
<feature type="domain" description="TonB-dependent receptor-like beta-barrel" evidence="11">
    <location>
        <begin position="187"/>
        <end position="594"/>
    </location>
</feature>
<sequence length="620" mass="68860">MNKQFLSLCAITLACTSIAAQEQQKDSMVLQKLNEVVVTDSRFELKRENSGKTVIKITAEEMQRNQGKTVAEIITTKSGLEITGSRGREGAVLGVYARGGRGKQVLIIIDGVRVSDPSSSSSEYDLRLLNAANIESIEIIKGAASTLYGTNAATAVINITTIKASKQAIAGNFQSSVGTQQTAEKQDYNASEFSNTALVSGTLSKFNYQVGFSNRYSNGLSDIVTTENEKDPFSEYSTDIKIGYNFSEKFTVQIYGNQTKLRTDYDESYGLFDAPYQFLSQQERVGLSSKIAYNPKGSLNINAAFAQYDSENISAFPSNFVGNNFTIDVFNKYAFNAELFTILGVNYIQDESEFTELKKITITDPYANLVYVSPIGVNLNVGARLNTNSEYGSKVVYNINPSYVYKLDAGYVKVLSSYATSYITPALTQLFGFFGANPELQPEENRTIEGGLEFATNTLRLSTLYFNRNEENPIVYGANGYENGEGFIDAQGLEIELDWQMATDFNWSANYTFTERKGDNAIRIPKHKINTSLAYKISDKTFSSVNYSYVGERLDTDFNTFSEVPLEAFSLVNIYLSHQILSERLKVFLNVDNLLNETYTEVVGFTTRGRNVRIGLNLSL</sequence>
<keyword evidence="5 9" id="KW-0798">TonB box</keyword>
<dbReference type="PANTHER" id="PTHR30069:SF50">
    <property type="entry name" value="TONB-DEPENDENT RECEPTOR HI_1217-RELATED"/>
    <property type="match status" value="1"/>
</dbReference>
<dbReference type="Pfam" id="PF07715">
    <property type="entry name" value="Plug"/>
    <property type="match status" value="1"/>
</dbReference>
<dbReference type="Proteomes" id="UP000192360">
    <property type="component" value="Unassembled WGS sequence"/>
</dbReference>
<dbReference type="Pfam" id="PF00593">
    <property type="entry name" value="TonB_dep_Rec_b-barrel"/>
    <property type="match status" value="1"/>
</dbReference>
<dbReference type="Gene3D" id="2.170.130.10">
    <property type="entry name" value="TonB-dependent receptor, plug domain"/>
    <property type="match status" value="1"/>
</dbReference>
<keyword evidence="4 8" id="KW-0812">Transmembrane</keyword>
<keyword evidence="10" id="KW-0732">Signal</keyword>
<evidence type="ECO:0000256" key="8">
    <source>
        <dbReference type="PROSITE-ProRule" id="PRU01360"/>
    </source>
</evidence>
<dbReference type="InterPro" id="IPR036942">
    <property type="entry name" value="Beta-barrel_TonB_sf"/>
</dbReference>
<keyword evidence="14" id="KW-1185">Reference proteome</keyword>
<evidence type="ECO:0000256" key="4">
    <source>
        <dbReference type="ARBA" id="ARBA00022692"/>
    </source>
</evidence>
<dbReference type="InterPro" id="IPR012910">
    <property type="entry name" value="Plug_dom"/>
</dbReference>
<dbReference type="SUPFAM" id="SSF56935">
    <property type="entry name" value="Porins"/>
    <property type="match status" value="1"/>
</dbReference>
<keyword evidence="3 8" id="KW-1134">Transmembrane beta strand</keyword>
<dbReference type="OrthoDB" id="9758472at2"/>
<feature type="domain" description="TonB-dependent receptor plug" evidence="12">
    <location>
        <begin position="49"/>
        <end position="155"/>
    </location>
</feature>
<evidence type="ECO:0000256" key="7">
    <source>
        <dbReference type="ARBA" id="ARBA00023237"/>
    </source>
</evidence>
<keyword evidence="7 8" id="KW-0998">Cell outer membrane</keyword>
<gene>
    <name evidence="13" type="ORF">SAMN05660703_3061</name>
</gene>
<comment type="similarity">
    <text evidence="8 9">Belongs to the TonB-dependent receptor family.</text>
</comment>
<accession>A0A1W2CLV8</accession>
<dbReference type="InterPro" id="IPR037066">
    <property type="entry name" value="Plug_dom_sf"/>
</dbReference>
<evidence type="ECO:0000256" key="10">
    <source>
        <dbReference type="SAM" id="SignalP"/>
    </source>
</evidence>
<evidence type="ECO:0000259" key="11">
    <source>
        <dbReference type="Pfam" id="PF00593"/>
    </source>
</evidence>
<protein>
    <submittedName>
        <fullName evidence="13">Vitamin B12 transporter</fullName>
    </submittedName>
</protein>
<reference evidence="13 14" key="1">
    <citation type="submission" date="2017-04" db="EMBL/GenBank/DDBJ databases">
        <authorList>
            <person name="Afonso C.L."/>
            <person name="Miller P.J."/>
            <person name="Scott M.A."/>
            <person name="Spackman E."/>
            <person name="Goraichik I."/>
            <person name="Dimitrov K.M."/>
            <person name="Suarez D.L."/>
            <person name="Swayne D.E."/>
        </authorList>
    </citation>
    <scope>NUCLEOTIDE SEQUENCE [LARGE SCALE GENOMIC DNA]</scope>
    <source>
        <strain evidence="13 14">DSM 21164</strain>
    </source>
</reference>
<evidence type="ECO:0000256" key="9">
    <source>
        <dbReference type="RuleBase" id="RU003357"/>
    </source>
</evidence>
<keyword evidence="6 8" id="KW-0472">Membrane</keyword>
<dbReference type="STRING" id="504486.SAMN05660703_3061"/>
<dbReference type="GO" id="GO:0009279">
    <property type="term" value="C:cell outer membrane"/>
    <property type="evidence" value="ECO:0007669"/>
    <property type="project" value="UniProtKB-SubCell"/>
</dbReference>
<dbReference type="AlphaFoldDB" id="A0A1W2CLV8"/>
<proteinExistence type="inferred from homology"/>
<dbReference type="PROSITE" id="PS51257">
    <property type="entry name" value="PROKAR_LIPOPROTEIN"/>
    <property type="match status" value="1"/>
</dbReference>
<dbReference type="Gene3D" id="2.40.170.20">
    <property type="entry name" value="TonB-dependent receptor, beta-barrel domain"/>
    <property type="match status" value="1"/>
</dbReference>